<dbReference type="InterPro" id="IPR007483">
    <property type="entry name" value="Hamartin"/>
</dbReference>
<dbReference type="AlphaFoldDB" id="A0A0B6XU54"/>
<accession>A0A0B6XU54</accession>
<feature type="non-terminal residue" evidence="1">
    <location>
        <position position="1"/>
    </location>
</feature>
<protein>
    <submittedName>
        <fullName evidence="1">Uncharacterized protein</fullName>
    </submittedName>
</protein>
<reference evidence="1" key="1">
    <citation type="submission" date="2014-12" db="EMBL/GenBank/DDBJ databases">
        <title>Insight into the proteome of Arion vulgaris.</title>
        <authorList>
            <person name="Aradska J."/>
            <person name="Bulat T."/>
            <person name="Smidak R."/>
            <person name="Sarate P."/>
            <person name="Gangsoo J."/>
            <person name="Sialana F."/>
            <person name="Bilban M."/>
            <person name="Lubec G."/>
        </authorList>
    </citation>
    <scope>NUCLEOTIDE SEQUENCE</scope>
    <source>
        <tissue evidence="1">Skin</tissue>
    </source>
</reference>
<dbReference type="EMBL" id="HACG01000682">
    <property type="protein sequence ID" value="CEK47547.1"/>
    <property type="molecule type" value="Transcribed_RNA"/>
</dbReference>
<organism evidence="1">
    <name type="scientific">Arion vulgaris</name>
    <dbReference type="NCBI Taxonomy" id="1028688"/>
    <lineage>
        <taxon>Eukaryota</taxon>
        <taxon>Metazoa</taxon>
        <taxon>Spiralia</taxon>
        <taxon>Lophotrochozoa</taxon>
        <taxon>Mollusca</taxon>
        <taxon>Gastropoda</taxon>
        <taxon>Heterobranchia</taxon>
        <taxon>Euthyneura</taxon>
        <taxon>Panpulmonata</taxon>
        <taxon>Eupulmonata</taxon>
        <taxon>Stylommatophora</taxon>
        <taxon>Helicina</taxon>
        <taxon>Arionoidea</taxon>
        <taxon>Arionidae</taxon>
        <taxon>Arion</taxon>
    </lineage>
</organism>
<proteinExistence type="predicted"/>
<dbReference type="GO" id="GO:0033596">
    <property type="term" value="C:TSC1-TSC2 complex"/>
    <property type="evidence" value="ECO:0007669"/>
    <property type="project" value="TreeGrafter"/>
</dbReference>
<dbReference type="GO" id="GO:0008285">
    <property type="term" value="P:negative regulation of cell population proliferation"/>
    <property type="evidence" value="ECO:0007669"/>
    <property type="project" value="TreeGrafter"/>
</dbReference>
<dbReference type="GO" id="GO:0032007">
    <property type="term" value="P:negative regulation of TOR signaling"/>
    <property type="evidence" value="ECO:0007669"/>
    <property type="project" value="TreeGrafter"/>
</dbReference>
<sequence>TDTVKDIKNAILENLSSTKETWLIHLLVDYYFQTQSTNVLEILADLQESQAKVLMEKLHDGVKVAGTRLSALQLVLYLVYKELPWCHKLVEMPLFSSILKC</sequence>
<gene>
    <name evidence="1" type="primary">ORF1594</name>
</gene>
<name>A0A0B6XU54_9EUPU</name>
<dbReference type="GO" id="GO:0051726">
    <property type="term" value="P:regulation of cell cycle"/>
    <property type="evidence" value="ECO:0007669"/>
    <property type="project" value="TreeGrafter"/>
</dbReference>
<evidence type="ECO:0000313" key="1">
    <source>
        <dbReference type="EMBL" id="CEK47547.1"/>
    </source>
</evidence>
<feature type="non-terminal residue" evidence="1">
    <location>
        <position position="101"/>
    </location>
</feature>
<dbReference type="PANTHER" id="PTHR15154:SF2">
    <property type="entry name" value="HAMARTIN"/>
    <property type="match status" value="1"/>
</dbReference>
<dbReference type="PANTHER" id="PTHR15154">
    <property type="entry name" value="HAMARTIN"/>
    <property type="match status" value="1"/>
</dbReference>
<dbReference type="Pfam" id="PF04388">
    <property type="entry name" value="Hamartin"/>
    <property type="match status" value="1"/>
</dbReference>